<evidence type="ECO:0000313" key="1">
    <source>
        <dbReference type="EMBL" id="KAK7871385.1"/>
    </source>
</evidence>
<protein>
    <submittedName>
        <fullName evidence="1">Uncharacterized protein</fullName>
    </submittedName>
</protein>
<comment type="caution">
    <text evidence="1">The sequence shown here is derived from an EMBL/GenBank/DDBJ whole genome shotgun (WGS) entry which is preliminary data.</text>
</comment>
<organism evidence="1 2">
    <name type="scientific">Gryllus longicercus</name>
    <dbReference type="NCBI Taxonomy" id="2509291"/>
    <lineage>
        <taxon>Eukaryota</taxon>
        <taxon>Metazoa</taxon>
        <taxon>Ecdysozoa</taxon>
        <taxon>Arthropoda</taxon>
        <taxon>Hexapoda</taxon>
        <taxon>Insecta</taxon>
        <taxon>Pterygota</taxon>
        <taxon>Neoptera</taxon>
        <taxon>Polyneoptera</taxon>
        <taxon>Orthoptera</taxon>
        <taxon>Ensifera</taxon>
        <taxon>Gryllidea</taxon>
        <taxon>Grylloidea</taxon>
        <taxon>Gryllidae</taxon>
        <taxon>Gryllinae</taxon>
        <taxon>Gryllus</taxon>
    </lineage>
</organism>
<keyword evidence="2" id="KW-1185">Reference proteome</keyword>
<gene>
    <name evidence="1" type="ORF">R5R35_006089</name>
</gene>
<proteinExistence type="predicted"/>
<evidence type="ECO:0000313" key="2">
    <source>
        <dbReference type="Proteomes" id="UP001378592"/>
    </source>
</evidence>
<dbReference type="AlphaFoldDB" id="A0AAN9W028"/>
<name>A0AAN9W028_9ORTH</name>
<accession>A0AAN9W028</accession>
<sequence length="78" mass="9114">MDEWKRRRGLGMSEKLGVDRGEGQAWEERRHVTCWQCCRRISPSVQLVLQPHSRWTFAGNHAAVTYTGIRKRDTGNLF</sequence>
<dbReference type="Proteomes" id="UP001378592">
    <property type="component" value="Unassembled WGS sequence"/>
</dbReference>
<reference evidence="1 2" key="1">
    <citation type="submission" date="2024-03" db="EMBL/GenBank/DDBJ databases">
        <title>The genome assembly and annotation of the cricket Gryllus longicercus Weissman &amp; Gray.</title>
        <authorList>
            <person name="Szrajer S."/>
            <person name="Gray D."/>
            <person name="Ylla G."/>
        </authorList>
    </citation>
    <scope>NUCLEOTIDE SEQUENCE [LARGE SCALE GENOMIC DNA]</scope>
    <source>
        <strain evidence="1">DAG 2021-001</strain>
        <tissue evidence="1">Whole body minus gut</tissue>
    </source>
</reference>
<dbReference type="EMBL" id="JAZDUA010000040">
    <property type="protein sequence ID" value="KAK7871385.1"/>
    <property type="molecule type" value="Genomic_DNA"/>
</dbReference>